<protein>
    <submittedName>
        <fullName evidence="4">ATP-binding protein of ABC transporter system</fullName>
    </submittedName>
</protein>
<evidence type="ECO:0000256" key="1">
    <source>
        <dbReference type="ARBA" id="ARBA00022448"/>
    </source>
</evidence>
<dbReference type="Pfam" id="PF00005">
    <property type="entry name" value="ABC_tran"/>
    <property type="match status" value="1"/>
</dbReference>
<dbReference type="PROSITE" id="PS00211">
    <property type="entry name" value="ABC_TRANSPORTER_1"/>
    <property type="match status" value="1"/>
</dbReference>
<dbReference type="SMART" id="SM00382">
    <property type="entry name" value="AAA"/>
    <property type="match status" value="1"/>
</dbReference>
<dbReference type="Gene3D" id="3.40.50.300">
    <property type="entry name" value="P-loop containing nucleotide triphosphate hydrolases"/>
    <property type="match status" value="1"/>
</dbReference>
<accession>A0A0L0LVD9</accession>
<keyword evidence="1" id="KW-0813">Transport</keyword>
<dbReference type="EMBL" id="CP021558">
    <property type="protein sequence ID" value="AUE02422.1"/>
    <property type="molecule type" value="Genomic_DNA"/>
</dbReference>
<dbReference type="RefSeq" id="WP_019727824.1">
    <property type="nucleotide sequence ID" value="NZ_BCXU01000033.1"/>
</dbReference>
<reference evidence="4 5" key="1">
    <citation type="submission" date="2017-05" db="EMBL/GenBank/DDBJ databases">
        <title>Comparative genomics and methylome analysis of the gut commensal Bifidobacterium breve.</title>
        <authorList>
            <person name="Bottacini F."/>
            <person name="Morrissey R."/>
            <person name="Roberts R.J."/>
            <person name="James K."/>
            <person name="van Breen J."/>
            <person name="Egan M."/>
            <person name="Lambert J."/>
            <person name="van Limpt K."/>
            <person name="Stanton C."/>
            <person name="Knol J."/>
            <person name="O' Connell Motherway M."/>
            <person name="van Sinderen D."/>
        </authorList>
    </citation>
    <scope>NUCLEOTIDE SEQUENCE [LARGE SCALE GENOMIC DNA]</scope>
    <source>
        <strain evidence="4 5">215W447a</strain>
    </source>
</reference>
<proteinExistence type="predicted"/>
<dbReference type="InterPro" id="IPR018632">
    <property type="entry name" value="AAA-associated_dom_C"/>
</dbReference>
<dbReference type="GO" id="GO:0016887">
    <property type="term" value="F:ATP hydrolysis activity"/>
    <property type="evidence" value="ECO:0007669"/>
    <property type="project" value="InterPro"/>
</dbReference>
<dbReference type="PANTHER" id="PTHR42788:SF13">
    <property type="entry name" value="ALIPHATIC SULFONATES IMPORT ATP-BINDING PROTEIN SSUB"/>
    <property type="match status" value="1"/>
</dbReference>
<dbReference type="InterPro" id="IPR003593">
    <property type="entry name" value="AAA+_ATPase"/>
</dbReference>
<organism evidence="4 5">
    <name type="scientific">Bifidobacterium breve</name>
    <dbReference type="NCBI Taxonomy" id="1685"/>
    <lineage>
        <taxon>Bacteria</taxon>
        <taxon>Bacillati</taxon>
        <taxon>Actinomycetota</taxon>
        <taxon>Actinomycetes</taxon>
        <taxon>Bifidobacteriales</taxon>
        <taxon>Bifidobacteriaceae</taxon>
        <taxon>Bifidobacterium</taxon>
    </lineage>
</organism>
<dbReference type="Pfam" id="PF09821">
    <property type="entry name" value="AAA_assoc_C"/>
    <property type="match status" value="1"/>
</dbReference>
<dbReference type="PANTHER" id="PTHR42788">
    <property type="entry name" value="TAURINE IMPORT ATP-BINDING PROTEIN-RELATED"/>
    <property type="match status" value="1"/>
</dbReference>
<evidence type="ECO:0000313" key="5">
    <source>
        <dbReference type="Proteomes" id="UP000232491"/>
    </source>
</evidence>
<dbReference type="GO" id="GO:0005524">
    <property type="term" value="F:ATP binding"/>
    <property type="evidence" value="ECO:0007669"/>
    <property type="project" value="UniProtKB-KW"/>
</dbReference>
<gene>
    <name evidence="4" type="ORF">BB215W447A_0392</name>
</gene>
<dbReference type="InterPro" id="IPR017871">
    <property type="entry name" value="ABC_transporter-like_CS"/>
</dbReference>
<dbReference type="CDD" id="cd03293">
    <property type="entry name" value="ABC_NrtD_SsuB_transporters"/>
    <property type="match status" value="1"/>
</dbReference>
<dbReference type="PROSITE" id="PS50893">
    <property type="entry name" value="ABC_TRANSPORTER_2"/>
    <property type="match status" value="1"/>
</dbReference>
<dbReference type="AlphaFoldDB" id="A0A0L0LVD9"/>
<dbReference type="SUPFAM" id="SSF52540">
    <property type="entry name" value="P-loop containing nucleoside triphosphate hydrolases"/>
    <property type="match status" value="1"/>
</dbReference>
<evidence type="ECO:0000313" key="4">
    <source>
        <dbReference type="EMBL" id="AUE02422.1"/>
    </source>
</evidence>
<dbReference type="InterPro" id="IPR003439">
    <property type="entry name" value="ABC_transporter-like_ATP-bd"/>
</dbReference>
<dbReference type="InterPro" id="IPR027417">
    <property type="entry name" value="P-loop_NTPase"/>
</dbReference>
<evidence type="ECO:0000256" key="3">
    <source>
        <dbReference type="ARBA" id="ARBA00022840"/>
    </source>
</evidence>
<sequence>MTIAKETIRSLRAVTPQSTIIEARHISQRFTADNGTELTVLHDISFNLYEGEIVAILGRSGAGKSTFLRALAGLVKPTSGTVKYRGETLTGPNPGIALVFQTFALMPWLTVQDNVELGLKARGVPKAKRTKLALDAIDMIGLDGFESAYPKELSGGMRQRVGIARALVLQPDALFMDEPFSALDVLTAENLRQEVLKLWSSEQRSIKSVLMVTHNIEEAVEMADRVVVLGSHPGHLIANVRVDLPRPRDRHSAAFEAMVDKLYAILTGQATQPAQPAHKAEAPELSASSANVPAMDETNLQTAEPLEKIKGRPLPNATPGGLAGLLDVVAEHPDGIDLADLASDLSFEVDDLFPLVDAGTLLHVIVVRDGHVQITEAGDAWHQADILRAKQVFASLAMEHVPLVRNIEHALRHASGGHLRGELMLDLLHARYSDEDAHQQFAIAVEWGRYGELFDYDADDDLLTLDEANKGA</sequence>
<keyword evidence="3 4" id="KW-0067">ATP-binding</keyword>
<evidence type="ECO:0000256" key="2">
    <source>
        <dbReference type="ARBA" id="ARBA00022741"/>
    </source>
</evidence>
<dbReference type="InterPro" id="IPR050166">
    <property type="entry name" value="ABC_transporter_ATP-bind"/>
</dbReference>
<keyword evidence="2" id="KW-0547">Nucleotide-binding</keyword>
<dbReference type="Proteomes" id="UP000232491">
    <property type="component" value="Chromosome"/>
</dbReference>
<name>A0A0L0LVD9_BIFBR</name>